<sequence>MSDKKNLQSGENSAPSVLKIFTRDEYVSSAPRIAMLAPVNAKRNQGATVHSCQAYRSGELPMYVTHKSHRGNKTDEQIEKAREKARCKRQARFLFVNDDNSVSYLCTSHIYTDVLDSLYWEEQFVQQSYSSSRILNWYQQWKKRIV</sequence>
<gene>
    <name evidence="1" type="ORF">GMA2_110</name>
</gene>
<keyword evidence="2" id="KW-1185">Reference proteome</keyword>
<dbReference type="EMBL" id="KR063281">
    <property type="protein sequence ID" value="AKJ72648.1"/>
    <property type="molecule type" value="Genomic_DNA"/>
</dbReference>
<name>A0A0K0N7B7_9CAUD</name>
<dbReference type="Proteomes" id="UP000221359">
    <property type="component" value="Segment"/>
</dbReference>
<evidence type="ECO:0000313" key="1">
    <source>
        <dbReference type="EMBL" id="AKJ72648.1"/>
    </source>
</evidence>
<protein>
    <submittedName>
        <fullName evidence="1">Uncharacterized protein</fullName>
    </submittedName>
</protein>
<proteinExistence type="predicted"/>
<evidence type="ECO:0000313" key="2">
    <source>
        <dbReference type="Proteomes" id="UP000221359"/>
    </source>
</evidence>
<organism evidence="1 2">
    <name type="scientific">Gordonia phage GMA2</name>
    <dbReference type="NCBI Taxonomy" id="1647283"/>
    <lineage>
        <taxon>Viruses</taxon>
        <taxon>Duplodnaviria</taxon>
        <taxon>Heunggongvirae</taxon>
        <taxon>Uroviricota</taxon>
        <taxon>Caudoviricetes</taxon>
        <taxon>Gimaduovirus</taxon>
        <taxon>Gimaduovirus GMA2</taxon>
    </lineage>
</organism>
<accession>A0A0K0N7B7</accession>
<reference evidence="1 2" key="1">
    <citation type="journal article" date="2015" name="PLoS ONE">
        <title>Lysis to Kill: Evaluation of the Lytic Abilities, and Genomics of Nine Bacteriophages Infective for Gordonia spp. and Their Potential Use in Activated Sludge Foam Biocontrol.</title>
        <authorList>
            <person name="Dyson Z.A."/>
            <person name="Tucci J."/>
            <person name="Seviour R.J."/>
            <person name="Petrovski S."/>
        </authorList>
    </citation>
    <scope>NUCLEOTIDE SEQUENCE [LARGE SCALE GENOMIC DNA]</scope>
</reference>